<reference evidence="2" key="1">
    <citation type="journal article" date="2019" name="Int. J. Syst. Evol. Microbiol.">
        <title>The Global Catalogue of Microorganisms (GCM) 10K type strain sequencing project: providing services to taxonomists for standard genome sequencing and annotation.</title>
        <authorList>
            <consortium name="The Broad Institute Genomics Platform"/>
            <consortium name="The Broad Institute Genome Sequencing Center for Infectious Disease"/>
            <person name="Wu L."/>
            <person name="Ma J."/>
        </authorList>
    </citation>
    <scope>NUCLEOTIDE SEQUENCE [LARGE SCALE GENOMIC DNA]</scope>
    <source>
        <strain evidence="2">CGMCC 4.7289</strain>
    </source>
</reference>
<comment type="caution">
    <text evidence="1">The sequence shown here is derived from an EMBL/GenBank/DDBJ whole genome shotgun (WGS) entry which is preliminary data.</text>
</comment>
<evidence type="ECO:0000313" key="2">
    <source>
        <dbReference type="Proteomes" id="UP001595816"/>
    </source>
</evidence>
<name>A0ABV8LW19_9ACTN</name>
<accession>A0ABV8LW19</accession>
<protein>
    <submittedName>
        <fullName evidence="1">Uncharacterized protein</fullName>
    </submittedName>
</protein>
<keyword evidence="2" id="KW-1185">Reference proteome</keyword>
<dbReference type="Proteomes" id="UP001595816">
    <property type="component" value="Unassembled WGS sequence"/>
</dbReference>
<organism evidence="1 2">
    <name type="scientific">Hamadaea flava</name>
    <dbReference type="NCBI Taxonomy" id="1742688"/>
    <lineage>
        <taxon>Bacteria</taxon>
        <taxon>Bacillati</taxon>
        <taxon>Actinomycetota</taxon>
        <taxon>Actinomycetes</taxon>
        <taxon>Micromonosporales</taxon>
        <taxon>Micromonosporaceae</taxon>
        <taxon>Hamadaea</taxon>
    </lineage>
</organism>
<dbReference type="RefSeq" id="WP_253761202.1">
    <property type="nucleotide sequence ID" value="NZ_JAMZDZ010000001.1"/>
</dbReference>
<evidence type="ECO:0000313" key="1">
    <source>
        <dbReference type="EMBL" id="MFC4134653.1"/>
    </source>
</evidence>
<sequence>MTFTEVGADGLVVRTPIRKQAIGWNELDFVRWQRESSHDVLVFCAIDGREVKAAGVAVAVAGQGERRMLRLRGAVQMAWAAGSAPRQRRRLVIRLAEALRARRAQMAPTECEVPGSPSGLAMDHL</sequence>
<dbReference type="EMBL" id="JBHSAY010000015">
    <property type="protein sequence ID" value="MFC4134653.1"/>
    <property type="molecule type" value="Genomic_DNA"/>
</dbReference>
<proteinExistence type="predicted"/>
<gene>
    <name evidence="1" type="ORF">ACFOZ4_28920</name>
</gene>